<keyword evidence="5" id="KW-0680">Restriction system</keyword>
<feature type="domain" description="Type II methyltransferase M.TaqI-like" evidence="8">
    <location>
        <begin position="138"/>
        <end position="276"/>
    </location>
</feature>
<dbReference type="Pfam" id="PF07669">
    <property type="entry name" value="Eco57I"/>
    <property type="match status" value="1"/>
</dbReference>
<name>A0ABS6EK45_9CLOT</name>
<dbReference type="InterPro" id="IPR011639">
    <property type="entry name" value="MethylTrfase_TaqI-like_dom"/>
</dbReference>
<dbReference type="EMBL" id="JAHLQF010000003">
    <property type="protein sequence ID" value="MBU5485502.1"/>
    <property type="molecule type" value="Genomic_DNA"/>
</dbReference>
<dbReference type="Proteomes" id="UP000726170">
    <property type="component" value="Unassembled WGS sequence"/>
</dbReference>
<dbReference type="GO" id="GO:0008168">
    <property type="term" value="F:methyltransferase activity"/>
    <property type="evidence" value="ECO:0007669"/>
    <property type="project" value="UniProtKB-KW"/>
</dbReference>
<gene>
    <name evidence="10" type="ORF">KQI86_14365</name>
</gene>
<reference evidence="10 11" key="1">
    <citation type="submission" date="2021-06" db="EMBL/GenBank/DDBJ databases">
        <authorList>
            <person name="Sun Q."/>
            <person name="Li D."/>
        </authorList>
    </citation>
    <scope>NUCLEOTIDE SEQUENCE [LARGE SCALE GENOMIC DNA]</scope>
    <source>
        <strain evidence="10 11">MSJ-11</strain>
    </source>
</reference>
<evidence type="ECO:0000256" key="1">
    <source>
        <dbReference type="ARBA" id="ARBA00011900"/>
    </source>
</evidence>
<dbReference type="InterPro" id="IPR002052">
    <property type="entry name" value="DNA_methylase_N6_adenine_CS"/>
</dbReference>
<dbReference type="RefSeq" id="WP_216440042.1">
    <property type="nucleotide sequence ID" value="NZ_JAHLQF010000003.1"/>
</dbReference>
<dbReference type="PANTHER" id="PTHR33841:SF6">
    <property type="entry name" value="TYPE II METHYLTRANSFERASE M.HINDII"/>
    <property type="match status" value="1"/>
</dbReference>
<keyword evidence="6" id="KW-0238">DNA-binding</keyword>
<dbReference type="PANTHER" id="PTHR33841">
    <property type="entry name" value="DNA METHYLTRANSFERASE YEEA-RELATED"/>
    <property type="match status" value="1"/>
</dbReference>
<comment type="caution">
    <text evidence="10">The sequence shown here is derived from an EMBL/GenBank/DDBJ whole genome shotgun (WGS) entry which is preliminary data.</text>
</comment>
<feature type="domain" description="TaqI-like C-terminal specificity" evidence="9">
    <location>
        <begin position="402"/>
        <end position="550"/>
    </location>
</feature>
<comment type="catalytic activity">
    <reaction evidence="7">
        <text>a 2'-deoxyadenosine in DNA + S-adenosyl-L-methionine = an N(6)-methyl-2'-deoxyadenosine in DNA + S-adenosyl-L-homocysteine + H(+)</text>
        <dbReference type="Rhea" id="RHEA:15197"/>
        <dbReference type="Rhea" id="RHEA-COMP:12418"/>
        <dbReference type="Rhea" id="RHEA-COMP:12419"/>
        <dbReference type="ChEBI" id="CHEBI:15378"/>
        <dbReference type="ChEBI" id="CHEBI:57856"/>
        <dbReference type="ChEBI" id="CHEBI:59789"/>
        <dbReference type="ChEBI" id="CHEBI:90615"/>
        <dbReference type="ChEBI" id="CHEBI:90616"/>
        <dbReference type="EC" id="2.1.1.72"/>
    </reaction>
</comment>
<evidence type="ECO:0000259" key="9">
    <source>
        <dbReference type="Pfam" id="PF12950"/>
    </source>
</evidence>
<dbReference type="GO" id="GO:0032259">
    <property type="term" value="P:methylation"/>
    <property type="evidence" value="ECO:0007669"/>
    <property type="project" value="UniProtKB-KW"/>
</dbReference>
<dbReference type="Pfam" id="PF12950">
    <property type="entry name" value="TaqI_C"/>
    <property type="match status" value="1"/>
</dbReference>
<evidence type="ECO:0000313" key="10">
    <source>
        <dbReference type="EMBL" id="MBU5485502.1"/>
    </source>
</evidence>
<evidence type="ECO:0000256" key="6">
    <source>
        <dbReference type="ARBA" id="ARBA00023125"/>
    </source>
</evidence>
<evidence type="ECO:0000256" key="5">
    <source>
        <dbReference type="ARBA" id="ARBA00022747"/>
    </source>
</evidence>
<evidence type="ECO:0000256" key="4">
    <source>
        <dbReference type="ARBA" id="ARBA00022691"/>
    </source>
</evidence>
<dbReference type="InterPro" id="IPR050953">
    <property type="entry name" value="N4_N6_ade-DNA_methylase"/>
</dbReference>
<organism evidence="10 11">
    <name type="scientific">Clostridium mobile</name>
    <dbReference type="NCBI Taxonomy" id="2841512"/>
    <lineage>
        <taxon>Bacteria</taxon>
        <taxon>Bacillati</taxon>
        <taxon>Bacillota</taxon>
        <taxon>Clostridia</taxon>
        <taxon>Eubacteriales</taxon>
        <taxon>Clostridiaceae</taxon>
        <taxon>Clostridium</taxon>
    </lineage>
</organism>
<evidence type="ECO:0000313" key="11">
    <source>
        <dbReference type="Proteomes" id="UP000726170"/>
    </source>
</evidence>
<proteinExistence type="predicted"/>
<sequence>MYNLFTEKIEELYNIILQPMDHIYKEIAVIKYKNTLNITDTGTFGEKYFNILNDNKSTGVVYTPIEIANYIIKNTVTEEEVINNPFIKIIDPSCGCGNIIIPLYKYLYDIYRNNLEEINRKNDIYLSELNIKEHIIKNNIYGIDIDKIALKILLIDIYIESGVVYTNNLKNDDFLKLESNEKFDIIIGNPPYIGHKQIDKKYSKKIKEIYGEVYRDKGDICYAFFKAALMNSFVSGKVSFIVSRYFIEAQHGKGLRKYILDNYKIEKIVDFYGLRPFKNIGIDPAILFLKIKNNNDIRDYKINIIKPNHRKDKEEFIKYLCKSEEKDSNSFYLNYKLLDEERWILREEKELDIIKKIESRCFDKLKNICESNQGIITGCDKAFIVNMDYIKEKELERDIIKPWIKSSNIDKFNVSINDKYIIYLNDDDIEKYPNIMKHLNPFKERLSKRRECQKGIRNWYDLQWGRKKSIFEGEKIIFPYKSSNNRFALDIGSYYSADIYSIKIKENVDYDYKFLLFILNSKTYEFYFQSFGKKLGENLYEYYPNTIMELCIPKRFQVKDFKEEEIYNYFDFCKEEIDIISKGF</sequence>
<dbReference type="CDD" id="cd02440">
    <property type="entry name" value="AdoMet_MTases"/>
    <property type="match status" value="1"/>
</dbReference>
<dbReference type="PROSITE" id="PS00092">
    <property type="entry name" value="N6_MTASE"/>
    <property type="match status" value="1"/>
</dbReference>
<evidence type="ECO:0000256" key="3">
    <source>
        <dbReference type="ARBA" id="ARBA00022679"/>
    </source>
</evidence>
<keyword evidence="4" id="KW-0949">S-adenosyl-L-methionine</keyword>
<keyword evidence="3" id="KW-0808">Transferase</keyword>
<keyword evidence="2 10" id="KW-0489">Methyltransferase</keyword>
<evidence type="ECO:0000256" key="2">
    <source>
        <dbReference type="ARBA" id="ARBA00022603"/>
    </source>
</evidence>
<dbReference type="InterPro" id="IPR025931">
    <property type="entry name" value="TaqI_C"/>
</dbReference>
<protein>
    <recommendedName>
        <fullName evidence="1">site-specific DNA-methyltransferase (adenine-specific)</fullName>
        <ecNumber evidence="1">2.1.1.72</ecNumber>
    </recommendedName>
</protein>
<evidence type="ECO:0000256" key="7">
    <source>
        <dbReference type="ARBA" id="ARBA00047942"/>
    </source>
</evidence>
<keyword evidence="11" id="KW-1185">Reference proteome</keyword>
<evidence type="ECO:0000259" key="8">
    <source>
        <dbReference type="Pfam" id="PF07669"/>
    </source>
</evidence>
<dbReference type="EC" id="2.1.1.72" evidence="1"/>
<accession>A0ABS6EK45</accession>